<name>A0AAV1PL74_SCOSC</name>
<feature type="compositionally biased region" description="Basic residues" evidence="1">
    <location>
        <begin position="99"/>
        <end position="110"/>
    </location>
</feature>
<protein>
    <submittedName>
        <fullName evidence="2">Uncharacterized protein</fullName>
    </submittedName>
</protein>
<dbReference type="EMBL" id="CAWUFR010000205">
    <property type="protein sequence ID" value="CAK6972552.1"/>
    <property type="molecule type" value="Genomic_DNA"/>
</dbReference>
<feature type="compositionally biased region" description="Basic and acidic residues" evidence="1">
    <location>
        <begin position="209"/>
        <end position="228"/>
    </location>
</feature>
<gene>
    <name evidence="2" type="ORF">FSCOSCO3_A010959</name>
</gene>
<evidence type="ECO:0000256" key="1">
    <source>
        <dbReference type="SAM" id="MobiDB-lite"/>
    </source>
</evidence>
<dbReference type="Proteomes" id="UP001314229">
    <property type="component" value="Unassembled WGS sequence"/>
</dbReference>
<feature type="compositionally biased region" description="Basic and acidic residues" evidence="1">
    <location>
        <begin position="64"/>
        <end position="91"/>
    </location>
</feature>
<comment type="caution">
    <text evidence="2">The sequence shown here is derived from an EMBL/GenBank/DDBJ whole genome shotgun (WGS) entry which is preliminary data.</text>
</comment>
<sequence>MENRFYALNLEVMQLRNTLSLSLKQRMKGGMVPYQESALAPPPVQTFQYVFIMSSVARYFYLSSDKRRPGGEGDKGRFGEREKLSREREKQTQNNKEARAKKKGRSKTRRKKEDTCRKKKKKIRGEVRKERGRKGKERGDLWTIEDQIKTCSEKERGRKKGERRAVYYTNERKRETACDRLTDSWNQKFRQMVLSNGNARRGKFSTETSEARTLGEHALEISKHKLMP</sequence>
<organism evidence="2 3">
    <name type="scientific">Scomber scombrus</name>
    <name type="common">Atlantic mackerel</name>
    <name type="synonym">Scomber vernalis</name>
    <dbReference type="NCBI Taxonomy" id="13677"/>
    <lineage>
        <taxon>Eukaryota</taxon>
        <taxon>Metazoa</taxon>
        <taxon>Chordata</taxon>
        <taxon>Craniata</taxon>
        <taxon>Vertebrata</taxon>
        <taxon>Euteleostomi</taxon>
        <taxon>Actinopterygii</taxon>
        <taxon>Neopterygii</taxon>
        <taxon>Teleostei</taxon>
        <taxon>Neoteleostei</taxon>
        <taxon>Acanthomorphata</taxon>
        <taxon>Pelagiaria</taxon>
        <taxon>Scombriformes</taxon>
        <taxon>Scombridae</taxon>
        <taxon>Scomber</taxon>
    </lineage>
</organism>
<dbReference type="AlphaFoldDB" id="A0AAV1PL74"/>
<proteinExistence type="predicted"/>
<evidence type="ECO:0000313" key="2">
    <source>
        <dbReference type="EMBL" id="CAK6972552.1"/>
    </source>
</evidence>
<feature type="region of interest" description="Disordered" evidence="1">
    <location>
        <begin position="200"/>
        <end position="228"/>
    </location>
</feature>
<accession>A0AAV1PL74</accession>
<reference evidence="2 3" key="1">
    <citation type="submission" date="2024-01" db="EMBL/GenBank/DDBJ databases">
        <authorList>
            <person name="Alioto T."/>
            <person name="Alioto T."/>
            <person name="Gomez Garrido J."/>
        </authorList>
    </citation>
    <scope>NUCLEOTIDE SEQUENCE [LARGE SCALE GENOMIC DNA]</scope>
</reference>
<keyword evidence="3" id="KW-1185">Reference proteome</keyword>
<evidence type="ECO:0000313" key="3">
    <source>
        <dbReference type="Proteomes" id="UP001314229"/>
    </source>
</evidence>
<feature type="region of interest" description="Disordered" evidence="1">
    <location>
        <begin position="64"/>
        <end position="138"/>
    </location>
</feature>